<dbReference type="GO" id="GO:0031994">
    <property type="term" value="F:insulin-like growth factor I binding"/>
    <property type="evidence" value="ECO:0007669"/>
    <property type="project" value="TreeGrafter"/>
</dbReference>
<keyword evidence="7" id="KW-0732">Signal</keyword>
<keyword evidence="2" id="KW-0964">Secreted</keyword>
<dbReference type="PANTHER" id="PTHR11551:SF6">
    <property type="entry name" value="INSULIN-LIKE GROWTH FACTOR-BINDING PROTEIN 1"/>
    <property type="match status" value="1"/>
</dbReference>
<dbReference type="PRINTS" id="PR01976">
    <property type="entry name" value="IGFBPFAMILY"/>
</dbReference>
<dbReference type="GO" id="GO:0043567">
    <property type="term" value="P:regulation of insulin-like growth factor receptor signaling pathway"/>
    <property type="evidence" value="ECO:0007669"/>
    <property type="project" value="TreeGrafter"/>
</dbReference>
<evidence type="ECO:0000256" key="1">
    <source>
        <dbReference type="ARBA" id="ARBA00004613"/>
    </source>
</evidence>
<dbReference type="InterPro" id="IPR009030">
    <property type="entry name" value="Growth_fac_rcpt_cys_sf"/>
</dbReference>
<accession>A0A673NG46</accession>
<dbReference type="Pfam" id="PF00086">
    <property type="entry name" value="Thyroglobulin_1"/>
    <property type="match status" value="1"/>
</dbReference>
<evidence type="ECO:0000256" key="7">
    <source>
        <dbReference type="SAM" id="SignalP"/>
    </source>
</evidence>
<feature type="chain" id="PRO_5025419835" evidence="7">
    <location>
        <begin position="25"/>
        <end position="196"/>
    </location>
</feature>
<evidence type="ECO:0000256" key="6">
    <source>
        <dbReference type="PROSITE-ProRule" id="PRU00500"/>
    </source>
</evidence>
<name>A0A673NG46_9TELE</name>
<comment type="subcellular location">
    <subcellularLocation>
        <location evidence="1">Secreted</location>
    </subcellularLocation>
</comment>
<keyword evidence="11" id="KW-1185">Reference proteome</keyword>
<feature type="signal peptide" evidence="7">
    <location>
        <begin position="1"/>
        <end position="24"/>
    </location>
</feature>
<keyword evidence="4 6" id="KW-1015">Disulfide bond</keyword>
<dbReference type="SMART" id="SM00121">
    <property type="entry name" value="IB"/>
    <property type="match status" value="1"/>
</dbReference>
<dbReference type="InterPro" id="IPR036857">
    <property type="entry name" value="Thyroglobulin_1_sf"/>
</dbReference>
<evidence type="ECO:0000259" key="8">
    <source>
        <dbReference type="PROSITE" id="PS51162"/>
    </source>
</evidence>
<dbReference type="AlphaFoldDB" id="A0A673NG46"/>
<evidence type="ECO:0000256" key="3">
    <source>
        <dbReference type="ARBA" id="ARBA00022604"/>
    </source>
</evidence>
<evidence type="ECO:0000313" key="11">
    <source>
        <dbReference type="Proteomes" id="UP000472270"/>
    </source>
</evidence>
<keyword evidence="3" id="KW-0341">Growth regulation</keyword>
<feature type="disulfide bond" evidence="6">
    <location>
        <begin position="154"/>
        <end position="174"/>
    </location>
</feature>
<feature type="domain" description="Thyroglobulin type-1" evidence="8">
    <location>
        <begin position="115"/>
        <end position="174"/>
    </location>
</feature>
<gene>
    <name evidence="10" type="primary">LOC107755683</name>
</gene>
<dbReference type="GO" id="GO:0005615">
    <property type="term" value="C:extracellular space"/>
    <property type="evidence" value="ECO:0007669"/>
    <property type="project" value="TreeGrafter"/>
</dbReference>
<dbReference type="PROSITE" id="PS51323">
    <property type="entry name" value="IGFBP_N_2"/>
    <property type="match status" value="1"/>
</dbReference>
<evidence type="ECO:0000256" key="4">
    <source>
        <dbReference type="ARBA" id="ARBA00023157"/>
    </source>
</evidence>
<dbReference type="InterPro" id="IPR017891">
    <property type="entry name" value="Insulin_GF-bd_Cys-rich_CS"/>
</dbReference>
<sequence>MILWGKHTFSLLYTLLVGQEPIRCVPCSPERLAECPAVDTGCEEVLREPGCGCCLACALKRGDSCGIYTAPCGSGLRCLPKPGEARPLHALTRGQAVCTETPEPDQNQSDNTPGTLACILEKKTFLQNVFKNNTHTHITFCESSLDGQRGKCWCVSSWNGKKIPGSSDLPADSCPNKDVTLRELNNMQPRMGACWK</sequence>
<reference evidence="10" key="2">
    <citation type="submission" date="2025-09" db="UniProtKB">
        <authorList>
            <consortium name="Ensembl"/>
        </authorList>
    </citation>
    <scope>IDENTIFICATION</scope>
</reference>
<dbReference type="Ensembl" id="ENSSRHT00000107154.1">
    <property type="protein sequence ID" value="ENSSRHP00000104347.1"/>
    <property type="gene ID" value="ENSSRHG00000050998.1"/>
</dbReference>
<dbReference type="Gene3D" id="4.10.800.10">
    <property type="entry name" value="Thyroglobulin type-1"/>
    <property type="match status" value="1"/>
</dbReference>
<reference evidence="10" key="1">
    <citation type="submission" date="2025-08" db="UniProtKB">
        <authorList>
            <consortium name="Ensembl"/>
        </authorList>
    </citation>
    <scope>IDENTIFICATION</scope>
</reference>
<keyword evidence="5" id="KW-0340">Growth factor binding</keyword>
<evidence type="ECO:0000256" key="2">
    <source>
        <dbReference type="ARBA" id="ARBA00022525"/>
    </source>
</evidence>
<dbReference type="PROSITE" id="PS00222">
    <property type="entry name" value="IGFBP_N_1"/>
    <property type="match status" value="1"/>
</dbReference>
<organism evidence="10 11">
    <name type="scientific">Sinocyclocheilus rhinocerous</name>
    <dbReference type="NCBI Taxonomy" id="307959"/>
    <lineage>
        <taxon>Eukaryota</taxon>
        <taxon>Metazoa</taxon>
        <taxon>Chordata</taxon>
        <taxon>Craniata</taxon>
        <taxon>Vertebrata</taxon>
        <taxon>Euteleostomi</taxon>
        <taxon>Actinopterygii</taxon>
        <taxon>Neopterygii</taxon>
        <taxon>Teleostei</taxon>
        <taxon>Ostariophysi</taxon>
        <taxon>Cypriniformes</taxon>
        <taxon>Cyprinidae</taxon>
        <taxon>Cyprininae</taxon>
        <taxon>Sinocyclocheilus</taxon>
    </lineage>
</organism>
<evidence type="ECO:0000256" key="5">
    <source>
        <dbReference type="ARBA" id="ARBA00023183"/>
    </source>
</evidence>
<evidence type="ECO:0000313" key="10">
    <source>
        <dbReference type="Ensembl" id="ENSSRHP00000104347.1"/>
    </source>
</evidence>
<dbReference type="SUPFAM" id="SSF57184">
    <property type="entry name" value="Growth factor receptor domain"/>
    <property type="match status" value="1"/>
</dbReference>
<dbReference type="Pfam" id="PF00219">
    <property type="entry name" value="IGFBP"/>
    <property type="match status" value="1"/>
</dbReference>
<dbReference type="Proteomes" id="UP000472270">
    <property type="component" value="Unassembled WGS sequence"/>
</dbReference>
<dbReference type="FunFam" id="4.10.40.20:FF:000001">
    <property type="entry name" value="Insulin-like growth factor binding protein 5"/>
    <property type="match status" value="1"/>
</dbReference>
<dbReference type="PROSITE" id="PS51162">
    <property type="entry name" value="THYROGLOBULIN_1_2"/>
    <property type="match status" value="1"/>
</dbReference>
<dbReference type="InterPro" id="IPR000867">
    <property type="entry name" value="IGFBP-like"/>
</dbReference>
<dbReference type="SUPFAM" id="SSF57610">
    <property type="entry name" value="Thyroglobulin type-1 domain"/>
    <property type="match status" value="1"/>
</dbReference>
<proteinExistence type="predicted"/>
<dbReference type="PANTHER" id="PTHR11551">
    <property type="entry name" value="INSULIN-LIKE GROWTH FACTOR BINDING PROTEIN"/>
    <property type="match status" value="1"/>
</dbReference>
<dbReference type="InterPro" id="IPR022321">
    <property type="entry name" value="IGFBP_1-6_chordata"/>
</dbReference>
<feature type="domain" description="IGFBP N-terminal" evidence="9">
    <location>
        <begin position="20"/>
        <end position="101"/>
    </location>
</feature>
<evidence type="ECO:0000259" key="9">
    <source>
        <dbReference type="PROSITE" id="PS51323"/>
    </source>
</evidence>
<dbReference type="InterPro" id="IPR000716">
    <property type="entry name" value="Thyroglobulin_1"/>
</dbReference>
<comment type="caution">
    <text evidence="6">Lacks conserved residue(s) required for the propagation of feature annotation.</text>
</comment>
<protein>
    <submittedName>
        <fullName evidence="10">Insulin-like growth factor-binding protein 1</fullName>
    </submittedName>
</protein>
<dbReference type="GO" id="GO:0031995">
    <property type="term" value="F:insulin-like growth factor II binding"/>
    <property type="evidence" value="ECO:0007669"/>
    <property type="project" value="TreeGrafter"/>
</dbReference>
<dbReference type="Gene3D" id="4.10.40.20">
    <property type="match status" value="1"/>
</dbReference>